<dbReference type="EMBL" id="MHMT01000030">
    <property type="protein sequence ID" value="OGZ31902.1"/>
    <property type="molecule type" value="Genomic_DNA"/>
</dbReference>
<dbReference type="GO" id="GO:0005737">
    <property type="term" value="C:cytoplasm"/>
    <property type="evidence" value="ECO:0007669"/>
    <property type="project" value="UniProtKB-SubCell"/>
</dbReference>
<dbReference type="STRING" id="1801990.A2V69_00540"/>
<protein>
    <recommendedName>
        <fullName evidence="10">L-threonylcarbamoyladenylate synthase</fullName>
        <ecNumber evidence="3">2.7.7.87</ecNumber>
    </recommendedName>
    <alternativeName>
        <fullName evidence="10">L-threonylcarbamoyladenylate synthase</fullName>
    </alternativeName>
</protein>
<keyword evidence="7" id="KW-0548">Nucleotidyltransferase</keyword>
<dbReference type="SUPFAM" id="SSF55821">
    <property type="entry name" value="YrdC/RibB"/>
    <property type="match status" value="1"/>
</dbReference>
<evidence type="ECO:0000256" key="5">
    <source>
        <dbReference type="ARBA" id="ARBA00022679"/>
    </source>
</evidence>
<evidence type="ECO:0000256" key="6">
    <source>
        <dbReference type="ARBA" id="ARBA00022694"/>
    </source>
</evidence>
<dbReference type="NCBIfam" id="TIGR00057">
    <property type="entry name" value="L-threonylcarbamoyladenylate synthase"/>
    <property type="match status" value="1"/>
</dbReference>
<dbReference type="Pfam" id="PF01300">
    <property type="entry name" value="Sua5_yciO_yrdC"/>
    <property type="match status" value="1"/>
</dbReference>
<organism evidence="13 14">
    <name type="scientific">Candidatus Portnoybacteria bacterium RBG_13_40_8</name>
    <dbReference type="NCBI Taxonomy" id="1801990"/>
    <lineage>
        <taxon>Bacteria</taxon>
        <taxon>Candidatus Portnoyibacteriota</taxon>
    </lineage>
</organism>
<gene>
    <name evidence="13" type="ORF">A2V69_00540</name>
</gene>
<dbReference type="PANTHER" id="PTHR17490">
    <property type="entry name" value="SUA5"/>
    <property type="match status" value="1"/>
</dbReference>
<name>A0A1G2F2B5_9BACT</name>
<keyword evidence="8" id="KW-0547">Nucleotide-binding</keyword>
<evidence type="ECO:0000259" key="12">
    <source>
        <dbReference type="PROSITE" id="PS51163"/>
    </source>
</evidence>
<dbReference type="GO" id="GO:0003725">
    <property type="term" value="F:double-stranded RNA binding"/>
    <property type="evidence" value="ECO:0007669"/>
    <property type="project" value="InterPro"/>
</dbReference>
<dbReference type="Gene3D" id="3.90.870.10">
    <property type="entry name" value="DHBP synthase"/>
    <property type="match status" value="1"/>
</dbReference>
<dbReference type="GO" id="GO:0008033">
    <property type="term" value="P:tRNA processing"/>
    <property type="evidence" value="ECO:0007669"/>
    <property type="project" value="UniProtKB-KW"/>
</dbReference>
<comment type="catalytic activity">
    <reaction evidence="11">
        <text>L-threonine + hydrogencarbonate + ATP = L-threonylcarbamoyladenylate + diphosphate + H2O</text>
        <dbReference type="Rhea" id="RHEA:36407"/>
        <dbReference type="ChEBI" id="CHEBI:15377"/>
        <dbReference type="ChEBI" id="CHEBI:17544"/>
        <dbReference type="ChEBI" id="CHEBI:30616"/>
        <dbReference type="ChEBI" id="CHEBI:33019"/>
        <dbReference type="ChEBI" id="CHEBI:57926"/>
        <dbReference type="ChEBI" id="CHEBI:73682"/>
        <dbReference type="EC" id="2.7.7.87"/>
    </reaction>
</comment>
<dbReference type="GO" id="GO:0000049">
    <property type="term" value="F:tRNA binding"/>
    <property type="evidence" value="ECO:0007669"/>
    <property type="project" value="TreeGrafter"/>
</dbReference>
<evidence type="ECO:0000256" key="1">
    <source>
        <dbReference type="ARBA" id="ARBA00004496"/>
    </source>
</evidence>
<evidence type="ECO:0000256" key="2">
    <source>
        <dbReference type="ARBA" id="ARBA00007663"/>
    </source>
</evidence>
<dbReference type="GO" id="GO:0061710">
    <property type="term" value="F:L-threonylcarbamoyladenylate synthase"/>
    <property type="evidence" value="ECO:0007669"/>
    <property type="project" value="UniProtKB-EC"/>
</dbReference>
<evidence type="ECO:0000256" key="8">
    <source>
        <dbReference type="ARBA" id="ARBA00022741"/>
    </source>
</evidence>
<sequence length="199" mass="22428">MNDVVKNSQANNRIIKILKDGGIGVMPTDTIYGLVGSALSKKTVEKVYKVRRRNPEKPFIILIAIVEDLNLFRIKIDSYSKKLLSRVWPGMVSVILPCPYKNFEYLHRGTSSLAFRLPKNKGLINLLKKTGPLVAPSANPEGLPPVDNIRDAKKYFGKRIDFYVNQGKIKAMPSTLIQIKNKQILILREGAGKLHFEKL</sequence>
<dbReference type="Proteomes" id="UP000177810">
    <property type="component" value="Unassembled WGS sequence"/>
</dbReference>
<evidence type="ECO:0000256" key="3">
    <source>
        <dbReference type="ARBA" id="ARBA00012584"/>
    </source>
</evidence>
<accession>A0A1G2F2B5</accession>
<dbReference type="PANTHER" id="PTHR17490:SF16">
    <property type="entry name" value="THREONYLCARBAMOYL-AMP SYNTHASE"/>
    <property type="match status" value="1"/>
</dbReference>
<evidence type="ECO:0000256" key="9">
    <source>
        <dbReference type="ARBA" id="ARBA00022840"/>
    </source>
</evidence>
<keyword evidence="5" id="KW-0808">Transferase</keyword>
<feature type="domain" description="YrdC-like" evidence="12">
    <location>
        <begin position="8"/>
        <end position="192"/>
    </location>
</feature>
<dbReference type="InterPro" id="IPR017945">
    <property type="entry name" value="DHBP_synth_RibB-like_a/b_dom"/>
</dbReference>
<evidence type="ECO:0000256" key="10">
    <source>
        <dbReference type="ARBA" id="ARBA00029774"/>
    </source>
</evidence>
<comment type="subcellular location">
    <subcellularLocation>
        <location evidence="1">Cytoplasm</location>
    </subcellularLocation>
</comment>
<dbReference type="EC" id="2.7.7.87" evidence="3"/>
<comment type="caution">
    <text evidence="13">The sequence shown here is derived from an EMBL/GenBank/DDBJ whole genome shotgun (WGS) entry which is preliminary data.</text>
</comment>
<dbReference type="AlphaFoldDB" id="A0A1G2F2B5"/>
<dbReference type="InterPro" id="IPR006070">
    <property type="entry name" value="Sua5-like_dom"/>
</dbReference>
<dbReference type="InterPro" id="IPR050156">
    <property type="entry name" value="TC-AMP_synthase_SUA5"/>
</dbReference>
<keyword evidence="6" id="KW-0819">tRNA processing</keyword>
<keyword evidence="9" id="KW-0067">ATP-binding</keyword>
<evidence type="ECO:0000256" key="7">
    <source>
        <dbReference type="ARBA" id="ARBA00022695"/>
    </source>
</evidence>
<dbReference type="GO" id="GO:0006450">
    <property type="term" value="P:regulation of translational fidelity"/>
    <property type="evidence" value="ECO:0007669"/>
    <property type="project" value="TreeGrafter"/>
</dbReference>
<keyword evidence="4" id="KW-0963">Cytoplasm</keyword>
<reference evidence="13 14" key="1">
    <citation type="journal article" date="2016" name="Nat. Commun.">
        <title>Thousands of microbial genomes shed light on interconnected biogeochemical processes in an aquifer system.</title>
        <authorList>
            <person name="Anantharaman K."/>
            <person name="Brown C.T."/>
            <person name="Hug L.A."/>
            <person name="Sharon I."/>
            <person name="Castelle C.J."/>
            <person name="Probst A.J."/>
            <person name="Thomas B.C."/>
            <person name="Singh A."/>
            <person name="Wilkins M.J."/>
            <person name="Karaoz U."/>
            <person name="Brodie E.L."/>
            <person name="Williams K.H."/>
            <person name="Hubbard S.S."/>
            <person name="Banfield J.F."/>
        </authorList>
    </citation>
    <scope>NUCLEOTIDE SEQUENCE [LARGE SCALE GENOMIC DNA]</scope>
</reference>
<evidence type="ECO:0000313" key="14">
    <source>
        <dbReference type="Proteomes" id="UP000177810"/>
    </source>
</evidence>
<evidence type="ECO:0000256" key="11">
    <source>
        <dbReference type="ARBA" id="ARBA00048366"/>
    </source>
</evidence>
<evidence type="ECO:0000256" key="4">
    <source>
        <dbReference type="ARBA" id="ARBA00022490"/>
    </source>
</evidence>
<evidence type="ECO:0000313" key="13">
    <source>
        <dbReference type="EMBL" id="OGZ31902.1"/>
    </source>
</evidence>
<dbReference type="GO" id="GO:0005524">
    <property type="term" value="F:ATP binding"/>
    <property type="evidence" value="ECO:0007669"/>
    <property type="project" value="UniProtKB-KW"/>
</dbReference>
<dbReference type="PROSITE" id="PS51163">
    <property type="entry name" value="YRDC"/>
    <property type="match status" value="1"/>
</dbReference>
<proteinExistence type="inferred from homology"/>
<comment type="similarity">
    <text evidence="2">Belongs to the SUA5 family.</text>
</comment>